<dbReference type="Proteomes" id="UP000663852">
    <property type="component" value="Unassembled WGS sequence"/>
</dbReference>
<dbReference type="EMBL" id="CAJNOJ010000443">
    <property type="protein sequence ID" value="CAF1449986.1"/>
    <property type="molecule type" value="Genomic_DNA"/>
</dbReference>
<dbReference type="AlphaFoldDB" id="A0A815PK35"/>
<dbReference type="EMBL" id="CAJNOR010003893">
    <property type="protein sequence ID" value="CAF1457272.1"/>
    <property type="molecule type" value="Genomic_DNA"/>
</dbReference>
<accession>A0A815PK35</accession>
<reference evidence="1" key="1">
    <citation type="submission" date="2021-02" db="EMBL/GenBank/DDBJ databases">
        <authorList>
            <person name="Nowell W R."/>
        </authorList>
    </citation>
    <scope>NUCLEOTIDE SEQUENCE</scope>
</reference>
<evidence type="ECO:0000313" key="2">
    <source>
        <dbReference type="EMBL" id="CAF1457272.1"/>
    </source>
</evidence>
<evidence type="ECO:0000313" key="3">
    <source>
        <dbReference type="Proteomes" id="UP000663828"/>
    </source>
</evidence>
<evidence type="ECO:0000313" key="1">
    <source>
        <dbReference type="EMBL" id="CAF1449986.1"/>
    </source>
</evidence>
<dbReference type="Proteomes" id="UP000663828">
    <property type="component" value="Unassembled WGS sequence"/>
</dbReference>
<evidence type="ECO:0000313" key="4">
    <source>
        <dbReference type="Proteomes" id="UP000663852"/>
    </source>
</evidence>
<sequence length="209" mass="24057">MEFLVTLALSDKSSHLCDSYHSKSIPIESYLGLQCLNSSDHCQSWSFQLSNMECHSKSHEYPRSLLFYTVDLVTSSSNDLSYEFRFPFANSSCCWNNFDVTQTPVELISFMNISQVNSPPMTRLPYQIIGYLNDEDKTGQCLKTPSITLLNIENDLIYTFFNESIHIDLISQSQCDIEMNECSMISAFQWKVKSIVETTIEDQIQIQFE</sequence>
<comment type="caution">
    <text evidence="1">The sequence shown here is derived from an EMBL/GenBank/DDBJ whole genome shotgun (WGS) entry which is preliminary data.</text>
</comment>
<proteinExistence type="predicted"/>
<keyword evidence="3" id="KW-1185">Reference proteome</keyword>
<gene>
    <name evidence="1" type="ORF">EDS130_LOCUS39452</name>
    <name evidence="2" type="ORF">XAT740_LOCUS37228</name>
</gene>
<organism evidence="1 4">
    <name type="scientific">Adineta ricciae</name>
    <name type="common">Rotifer</name>
    <dbReference type="NCBI Taxonomy" id="249248"/>
    <lineage>
        <taxon>Eukaryota</taxon>
        <taxon>Metazoa</taxon>
        <taxon>Spiralia</taxon>
        <taxon>Gnathifera</taxon>
        <taxon>Rotifera</taxon>
        <taxon>Eurotatoria</taxon>
        <taxon>Bdelloidea</taxon>
        <taxon>Adinetida</taxon>
        <taxon>Adinetidae</taxon>
        <taxon>Adineta</taxon>
    </lineage>
</organism>
<name>A0A815PK35_ADIRI</name>
<protein>
    <submittedName>
        <fullName evidence="1">Uncharacterized protein</fullName>
    </submittedName>
</protein>